<comment type="caution">
    <text evidence="2">The sequence shown here is derived from an EMBL/GenBank/DDBJ whole genome shotgun (WGS) entry which is preliminary data.</text>
</comment>
<reference evidence="2 3" key="1">
    <citation type="submission" date="2023-01" db="EMBL/GenBank/DDBJ databases">
        <title>Analysis of 21 Apiospora genomes using comparative genomics revels a genus with tremendous synthesis potential of carbohydrate active enzymes and secondary metabolites.</title>
        <authorList>
            <person name="Sorensen T."/>
        </authorList>
    </citation>
    <scope>NUCLEOTIDE SEQUENCE [LARGE SCALE GENOMIC DNA]</scope>
    <source>
        <strain evidence="2 3">CBS 114990</strain>
    </source>
</reference>
<evidence type="ECO:0000313" key="2">
    <source>
        <dbReference type="EMBL" id="KAK8071260.1"/>
    </source>
</evidence>
<dbReference type="Proteomes" id="UP001433268">
    <property type="component" value="Unassembled WGS sequence"/>
</dbReference>
<evidence type="ECO:0000313" key="3">
    <source>
        <dbReference type="Proteomes" id="UP001433268"/>
    </source>
</evidence>
<proteinExistence type="predicted"/>
<accession>A0ABR1VJ50</accession>
<keyword evidence="3" id="KW-1185">Reference proteome</keyword>
<organism evidence="2 3">
    <name type="scientific">Apiospora hydei</name>
    <dbReference type="NCBI Taxonomy" id="1337664"/>
    <lineage>
        <taxon>Eukaryota</taxon>
        <taxon>Fungi</taxon>
        <taxon>Dikarya</taxon>
        <taxon>Ascomycota</taxon>
        <taxon>Pezizomycotina</taxon>
        <taxon>Sordariomycetes</taxon>
        <taxon>Xylariomycetidae</taxon>
        <taxon>Amphisphaeriales</taxon>
        <taxon>Apiosporaceae</taxon>
        <taxon>Apiospora</taxon>
    </lineage>
</organism>
<dbReference type="EMBL" id="JAQQWN010000008">
    <property type="protein sequence ID" value="KAK8071260.1"/>
    <property type="molecule type" value="Genomic_DNA"/>
</dbReference>
<name>A0ABR1VJ50_9PEZI</name>
<evidence type="ECO:0000256" key="1">
    <source>
        <dbReference type="SAM" id="MobiDB-lite"/>
    </source>
</evidence>
<gene>
    <name evidence="2" type="ORF">PG997_011463</name>
</gene>
<protein>
    <submittedName>
        <fullName evidence="2">Uncharacterized protein</fullName>
    </submittedName>
</protein>
<dbReference type="RefSeq" id="XP_066665068.1">
    <property type="nucleotide sequence ID" value="XM_066815778.1"/>
</dbReference>
<dbReference type="GeneID" id="92048838"/>
<feature type="region of interest" description="Disordered" evidence="1">
    <location>
        <begin position="65"/>
        <end position="92"/>
    </location>
</feature>
<sequence length="92" mass="10807">MVFRILDTIRKHHLTVRYASRHLFWTVPALYGYYTLYTKARASYHEGYIASARLMTAEGTEHFRQYRPEQQKKSSSSCCKSNLAVKQDVKTD</sequence>